<name>A0A9N9CU07_9GLOM</name>
<feature type="domain" description="VTT" evidence="7">
    <location>
        <begin position="128"/>
        <end position="247"/>
    </location>
</feature>
<feature type="transmembrane region" description="Helical" evidence="6">
    <location>
        <begin position="261"/>
        <end position="283"/>
    </location>
</feature>
<gene>
    <name evidence="8" type="ORF">POCULU_LOCUS8025</name>
</gene>
<dbReference type="AlphaFoldDB" id="A0A9N9CU07"/>
<evidence type="ECO:0000259" key="7">
    <source>
        <dbReference type="Pfam" id="PF09335"/>
    </source>
</evidence>
<dbReference type="Pfam" id="PF09335">
    <property type="entry name" value="VTT_dom"/>
    <property type="match status" value="1"/>
</dbReference>
<dbReference type="Proteomes" id="UP000789572">
    <property type="component" value="Unassembled WGS sequence"/>
</dbReference>
<feature type="transmembrane region" description="Helical" evidence="6">
    <location>
        <begin position="133"/>
        <end position="159"/>
    </location>
</feature>
<reference evidence="8" key="1">
    <citation type="submission" date="2021-06" db="EMBL/GenBank/DDBJ databases">
        <authorList>
            <person name="Kallberg Y."/>
            <person name="Tangrot J."/>
            <person name="Rosling A."/>
        </authorList>
    </citation>
    <scope>NUCLEOTIDE SEQUENCE</scope>
    <source>
        <strain evidence="8">IA702</strain>
    </source>
</reference>
<protein>
    <submittedName>
        <fullName evidence="8">3913_t:CDS:1</fullName>
    </submittedName>
</protein>
<dbReference type="GO" id="GO:0005789">
    <property type="term" value="C:endoplasmic reticulum membrane"/>
    <property type="evidence" value="ECO:0007669"/>
    <property type="project" value="TreeGrafter"/>
</dbReference>
<organism evidence="8 9">
    <name type="scientific">Paraglomus occultum</name>
    <dbReference type="NCBI Taxonomy" id="144539"/>
    <lineage>
        <taxon>Eukaryota</taxon>
        <taxon>Fungi</taxon>
        <taxon>Fungi incertae sedis</taxon>
        <taxon>Mucoromycota</taxon>
        <taxon>Glomeromycotina</taxon>
        <taxon>Glomeromycetes</taxon>
        <taxon>Paraglomerales</taxon>
        <taxon>Paraglomeraceae</taxon>
        <taxon>Paraglomus</taxon>
    </lineage>
</organism>
<evidence type="ECO:0000256" key="2">
    <source>
        <dbReference type="ARBA" id="ARBA00022692"/>
    </source>
</evidence>
<comment type="caution">
    <text evidence="8">The sequence shown here is derived from an EMBL/GenBank/DDBJ whole genome shotgun (WGS) entry which is preliminary data.</text>
</comment>
<evidence type="ECO:0000313" key="9">
    <source>
        <dbReference type="Proteomes" id="UP000789572"/>
    </source>
</evidence>
<evidence type="ECO:0000256" key="5">
    <source>
        <dbReference type="ARBA" id="ARBA00025797"/>
    </source>
</evidence>
<dbReference type="InterPro" id="IPR032816">
    <property type="entry name" value="VTT_dom"/>
</dbReference>
<feature type="transmembrane region" description="Helical" evidence="6">
    <location>
        <begin position="51"/>
        <end position="70"/>
    </location>
</feature>
<dbReference type="PANTHER" id="PTHR43220:SF18">
    <property type="entry name" value="TRANSMEMBRANE PROTEIN 41B"/>
    <property type="match status" value="1"/>
</dbReference>
<proteinExistence type="inferred from homology"/>
<evidence type="ECO:0000256" key="1">
    <source>
        <dbReference type="ARBA" id="ARBA00004141"/>
    </source>
</evidence>
<comment type="subcellular location">
    <subcellularLocation>
        <location evidence="1">Membrane</location>
        <topology evidence="1">Multi-pass membrane protein</topology>
    </subcellularLocation>
</comment>
<dbReference type="EMBL" id="CAJVPJ010002089">
    <property type="protein sequence ID" value="CAG8612665.1"/>
    <property type="molecule type" value="Genomic_DNA"/>
</dbReference>
<dbReference type="InterPro" id="IPR045014">
    <property type="entry name" value="TM41A/B"/>
</dbReference>
<keyword evidence="2 6" id="KW-0812">Transmembrane</keyword>
<sequence>MRQTTKPYISEVSALVTADTAYKKSYSAITITVADVELINRRRARWGMLKAIGQLVTLFFISCIIVYMVVQEYLPPIDEEKRDILHLPKNLDDLKALNELLGSYMGRYYHNVLTTFIVVYVFLNTFSIPGSMWLSILGGALFGLPVALATVCICSAVGATNCYLLSKRFGKSLVRRKMADRLDRWSATLQAHSAHLLNYIIVLRIAPFPPNWFANIAAPHVGVPLKPFFFGTLLGVAGPSTLHVQAGLTIEKATSEEGLHLFSWTSIGGLALIALAVMIPVWIRRRVEREAEDADDVDQEQSTTELPR</sequence>
<evidence type="ECO:0000313" key="8">
    <source>
        <dbReference type="EMBL" id="CAG8612665.1"/>
    </source>
</evidence>
<evidence type="ECO:0000256" key="3">
    <source>
        <dbReference type="ARBA" id="ARBA00022989"/>
    </source>
</evidence>
<dbReference type="GO" id="GO:0000045">
    <property type="term" value="P:autophagosome assembly"/>
    <property type="evidence" value="ECO:0007669"/>
    <property type="project" value="TreeGrafter"/>
</dbReference>
<feature type="transmembrane region" description="Helical" evidence="6">
    <location>
        <begin position="108"/>
        <end position="126"/>
    </location>
</feature>
<accession>A0A9N9CU07</accession>
<evidence type="ECO:0000256" key="6">
    <source>
        <dbReference type="SAM" id="Phobius"/>
    </source>
</evidence>
<keyword evidence="9" id="KW-1185">Reference proteome</keyword>
<dbReference type="OrthoDB" id="3364966at2759"/>
<dbReference type="PANTHER" id="PTHR43220">
    <property type="match status" value="1"/>
</dbReference>
<comment type="similarity">
    <text evidence="5">Belongs to the TMEM41 family.</text>
</comment>
<evidence type="ECO:0000256" key="4">
    <source>
        <dbReference type="ARBA" id="ARBA00023136"/>
    </source>
</evidence>
<keyword evidence="3 6" id="KW-1133">Transmembrane helix</keyword>
<keyword evidence="4 6" id="KW-0472">Membrane</keyword>